<reference evidence="1" key="1">
    <citation type="submission" date="2019-08" db="EMBL/GenBank/DDBJ databases">
        <authorList>
            <person name="Kucharzyk K."/>
            <person name="Murdoch R.W."/>
            <person name="Higgins S."/>
            <person name="Loffler F."/>
        </authorList>
    </citation>
    <scope>NUCLEOTIDE SEQUENCE</scope>
</reference>
<comment type="caution">
    <text evidence="1">The sequence shown here is derived from an EMBL/GenBank/DDBJ whole genome shotgun (WGS) entry which is preliminary data.</text>
</comment>
<dbReference type="Pfam" id="PF04134">
    <property type="entry name" value="DCC1-like"/>
    <property type="match status" value="1"/>
</dbReference>
<dbReference type="PANTHER" id="PTHR33639">
    <property type="entry name" value="THIOL-DISULFIDE OXIDOREDUCTASE DCC"/>
    <property type="match status" value="1"/>
</dbReference>
<proteinExistence type="predicted"/>
<dbReference type="EMBL" id="VSSQ01004266">
    <property type="protein sequence ID" value="MPM24453.1"/>
    <property type="molecule type" value="Genomic_DNA"/>
</dbReference>
<organism evidence="1">
    <name type="scientific">bioreactor metagenome</name>
    <dbReference type="NCBI Taxonomy" id="1076179"/>
    <lineage>
        <taxon>unclassified sequences</taxon>
        <taxon>metagenomes</taxon>
        <taxon>ecological metagenomes</taxon>
    </lineage>
</organism>
<dbReference type="PANTHER" id="PTHR33639:SF2">
    <property type="entry name" value="DUF393 DOMAIN-CONTAINING PROTEIN"/>
    <property type="match status" value="1"/>
</dbReference>
<dbReference type="GO" id="GO:0015035">
    <property type="term" value="F:protein-disulfide reductase activity"/>
    <property type="evidence" value="ECO:0007669"/>
    <property type="project" value="InterPro"/>
</dbReference>
<gene>
    <name evidence="1" type="ORF">SDC9_70935</name>
</gene>
<name>A0A644YD44_9ZZZZ</name>
<evidence type="ECO:0008006" key="2">
    <source>
        <dbReference type="Google" id="ProtNLM"/>
    </source>
</evidence>
<dbReference type="AlphaFoldDB" id="A0A644YD44"/>
<accession>A0A644YD44</accession>
<protein>
    <recommendedName>
        <fullName evidence="2">Thiol-disulfide oxidoreductase DCC</fullName>
    </recommendedName>
</protein>
<dbReference type="InterPro" id="IPR052927">
    <property type="entry name" value="DCC_oxidoreductase"/>
</dbReference>
<dbReference type="InterPro" id="IPR007263">
    <property type="entry name" value="DCC1-like"/>
</dbReference>
<evidence type="ECO:0000313" key="1">
    <source>
        <dbReference type="EMBL" id="MPM24453.1"/>
    </source>
</evidence>
<sequence length="121" mass="13847">MDIQKTISMIGKNIVIIDGDCVLCSRSASFLSKIDKNKRLEFIPYSSSKGRKYLKEQNLINDIAQYVVYITPTRTFIKSDAIIHMTADTGALQKAVLLLLLVPKFIRDKIYDYIAAKRRIF</sequence>